<accession>A0A0C3EV81</accession>
<name>A0A0C3EV81_PILCF</name>
<dbReference type="EMBL" id="KN833035">
    <property type="protein sequence ID" value="KIM76435.1"/>
    <property type="molecule type" value="Genomic_DNA"/>
</dbReference>
<dbReference type="AlphaFoldDB" id="A0A0C3EV81"/>
<organism evidence="1 2">
    <name type="scientific">Piloderma croceum (strain F 1598)</name>
    <dbReference type="NCBI Taxonomy" id="765440"/>
    <lineage>
        <taxon>Eukaryota</taxon>
        <taxon>Fungi</taxon>
        <taxon>Dikarya</taxon>
        <taxon>Basidiomycota</taxon>
        <taxon>Agaricomycotina</taxon>
        <taxon>Agaricomycetes</taxon>
        <taxon>Agaricomycetidae</taxon>
        <taxon>Atheliales</taxon>
        <taxon>Atheliaceae</taxon>
        <taxon>Piloderma</taxon>
    </lineage>
</organism>
<dbReference type="InParanoid" id="A0A0C3EV81"/>
<gene>
    <name evidence="1" type="ORF">PILCRDRAFT_649741</name>
</gene>
<dbReference type="HOGENOM" id="CLU_2832078_0_0_1"/>
<reference evidence="2" key="2">
    <citation type="submission" date="2015-01" db="EMBL/GenBank/DDBJ databases">
        <title>Evolutionary Origins and Diversification of the Mycorrhizal Mutualists.</title>
        <authorList>
            <consortium name="DOE Joint Genome Institute"/>
            <consortium name="Mycorrhizal Genomics Consortium"/>
            <person name="Kohler A."/>
            <person name="Kuo A."/>
            <person name="Nagy L.G."/>
            <person name="Floudas D."/>
            <person name="Copeland A."/>
            <person name="Barry K.W."/>
            <person name="Cichocki N."/>
            <person name="Veneault-Fourrey C."/>
            <person name="LaButti K."/>
            <person name="Lindquist E.A."/>
            <person name="Lipzen A."/>
            <person name="Lundell T."/>
            <person name="Morin E."/>
            <person name="Murat C."/>
            <person name="Riley R."/>
            <person name="Ohm R."/>
            <person name="Sun H."/>
            <person name="Tunlid A."/>
            <person name="Henrissat B."/>
            <person name="Grigoriev I.V."/>
            <person name="Hibbett D.S."/>
            <person name="Martin F."/>
        </authorList>
    </citation>
    <scope>NUCLEOTIDE SEQUENCE [LARGE SCALE GENOMIC DNA]</scope>
    <source>
        <strain evidence="2">F 1598</strain>
    </source>
</reference>
<sequence>MPSLFLVACLHTRYKSVVTSLVAANIDILAPSSSRDFSLTPDNCGFNDNLDHHASGFSAHRESFRI</sequence>
<evidence type="ECO:0000313" key="1">
    <source>
        <dbReference type="EMBL" id="KIM76435.1"/>
    </source>
</evidence>
<evidence type="ECO:0000313" key="2">
    <source>
        <dbReference type="Proteomes" id="UP000054166"/>
    </source>
</evidence>
<keyword evidence="2" id="KW-1185">Reference proteome</keyword>
<dbReference type="Proteomes" id="UP000054166">
    <property type="component" value="Unassembled WGS sequence"/>
</dbReference>
<protein>
    <submittedName>
        <fullName evidence="1">Uncharacterized protein</fullName>
    </submittedName>
</protein>
<reference evidence="1 2" key="1">
    <citation type="submission" date="2014-04" db="EMBL/GenBank/DDBJ databases">
        <authorList>
            <consortium name="DOE Joint Genome Institute"/>
            <person name="Kuo A."/>
            <person name="Tarkka M."/>
            <person name="Buscot F."/>
            <person name="Kohler A."/>
            <person name="Nagy L.G."/>
            <person name="Floudas D."/>
            <person name="Copeland A."/>
            <person name="Barry K.W."/>
            <person name="Cichocki N."/>
            <person name="Veneault-Fourrey C."/>
            <person name="LaButti K."/>
            <person name="Lindquist E.A."/>
            <person name="Lipzen A."/>
            <person name="Lundell T."/>
            <person name="Morin E."/>
            <person name="Murat C."/>
            <person name="Sun H."/>
            <person name="Tunlid A."/>
            <person name="Henrissat B."/>
            <person name="Grigoriev I.V."/>
            <person name="Hibbett D.S."/>
            <person name="Martin F."/>
            <person name="Nordberg H.P."/>
            <person name="Cantor M.N."/>
            <person name="Hua S.X."/>
        </authorList>
    </citation>
    <scope>NUCLEOTIDE SEQUENCE [LARGE SCALE GENOMIC DNA]</scope>
    <source>
        <strain evidence="1 2">F 1598</strain>
    </source>
</reference>
<proteinExistence type="predicted"/>